<evidence type="ECO:0000313" key="2">
    <source>
        <dbReference type="EMBL" id="KAG0576347.1"/>
    </source>
</evidence>
<keyword evidence="3" id="KW-1185">Reference proteome</keyword>
<gene>
    <name evidence="2" type="ORF">KC19_5G073200</name>
</gene>
<dbReference type="PANTHER" id="PTHR46496:SF4">
    <property type="entry name" value="ZEAXANTHIN EPOXIDASE"/>
    <property type="match status" value="1"/>
</dbReference>
<dbReference type="Pfam" id="PF01494">
    <property type="entry name" value="FAD_binding_3"/>
    <property type="match status" value="2"/>
</dbReference>
<sequence>MAMEVEVAIVGGGLGGLALAIGLQERGIRAHVFEKAPKVRPHTGTVITLAANGIKALNGIKPGLGEAFLRDGHYVNRSTLVFRHHSEPERVLHIPWPFGALLMTPWRCAQEVLAAEITDHTLLHWRHSFLDFTIVEGGVEARFEVAADEDTEGLPSIHTKVVRAKVLVGVDGIQSQVRKALVGDEPRDLLLVTWNALVPAEDVRPLNLHEERAIKFMRITNKDREKTVFLLDAGAGLSMWLVRVPDVKGEITKAYSQDLEHHGRDVRKVRALRQMEGGEGLENMRSAMEGTHPDAVREARACDRLPLTTWSDPSKRVVLLGDAAHGMYPGPGEGARTAFEDAHQLSILLQEALDSATPETSIADAVRRGHFVITIHSIMPKLLFRYEEIRIPRTTKIQGYAAESTGWPHVIPEWVRNLSPEEKRKRDQEFVNWVKQYPEAMSGDPSSTYWKP</sequence>
<protein>
    <recommendedName>
        <fullName evidence="1">FAD-binding domain-containing protein</fullName>
    </recommendedName>
</protein>
<feature type="domain" description="FAD-binding" evidence="1">
    <location>
        <begin position="4"/>
        <end position="184"/>
    </location>
</feature>
<comment type="caution">
    <text evidence="2">The sequence shown here is derived from an EMBL/GenBank/DDBJ whole genome shotgun (WGS) entry which is preliminary data.</text>
</comment>
<dbReference type="InterPro" id="IPR002938">
    <property type="entry name" value="FAD-bd"/>
</dbReference>
<dbReference type="PRINTS" id="PR00420">
    <property type="entry name" value="RNGMNOXGNASE"/>
</dbReference>
<dbReference type="InterPro" id="IPR036188">
    <property type="entry name" value="FAD/NAD-bd_sf"/>
</dbReference>
<dbReference type="Gene3D" id="3.50.50.60">
    <property type="entry name" value="FAD/NAD(P)-binding domain"/>
    <property type="match status" value="1"/>
</dbReference>
<accession>A0A8T0HZZ0</accession>
<dbReference type="EMBL" id="CM026425">
    <property type="protein sequence ID" value="KAG0576347.1"/>
    <property type="molecule type" value="Genomic_DNA"/>
</dbReference>
<reference evidence="2" key="1">
    <citation type="submission" date="2020-06" db="EMBL/GenBank/DDBJ databases">
        <title>WGS assembly of Ceratodon purpureus strain R40.</title>
        <authorList>
            <person name="Carey S.B."/>
            <person name="Jenkins J."/>
            <person name="Shu S."/>
            <person name="Lovell J.T."/>
            <person name="Sreedasyam A."/>
            <person name="Maumus F."/>
            <person name="Tiley G.P."/>
            <person name="Fernandez-Pozo N."/>
            <person name="Barry K."/>
            <person name="Chen C."/>
            <person name="Wang M."/>
            <person name="Lipzen A."/>
            <person name="Daum C."/>
            <person name="Saski C.A."/>
            <person name="Payton A.C."/>
            <person name="Mcbreen J.C."/>
            <person name="Conrad R.E."/>
            <person name="Kollar L.M."/>
            <person name="Olsson S."/>
            <person name="Huttunen S."/>
            <person name="Landis J.B."/>
            <person name="Wickett N.J."/>
            <person name="Johnson M.G."/>
            <person name="Rensing S.A."/>
            <person name="Grimwood J."/>
            <person name="Schmutz J."/>
            <person name="Mcdaniel S.F."/>
        </authorList>
    </citation>
    <scope>NUCLEOTIDE SEQUENCE</scope>
    <source>
        <strain evidence="2">R40</strain>
    </source>
</reference>
<dbReference type="Proteomes" id="UP000822688">
    <property type="component" value="Chromosome 5"/>
</dbReference>
<dbReference type="AlphaFoldDB" id="A0A8T0HZZ0"/>
<dbReference type="PANTHER" id="PTHR46496">
    <property type="match status" value="1"/>
</dbReference>
<proteinExistence type="predicted"/>
<feature type="domain" description="FAD-binding" evidence="1">
    <location>
        <begin position="315"/>
        <end position="357"/>
    </location>
</feature>
<name>A0A8T0HZZ0_CERPU</name>
<organism evidence="2 3">
    <name type="scientific">Ceratodon purpureus</name>
    <name type="common">Fire moss</name>
    <name type="synonym">Dicranum purpureum</name>
    <dbReference type="NCBI Taxonomy" id="3225"/>
    <lineage>
        <taxon>Eukaryota</taxon>
        <taxon>Viridiplantae</taxon>
        <taxon>Streptophyta</taxon>
        <taxon>Embryophyta</taxon>
        <taxon>Bryophyta</taxon>
        <taxon>Bryophytina</taxon>
        <taxon>Bryopsida</taxon>
        <taxon>Dicranidae</taxon>
        <taxon>Pseudoditrichales</taxon>
        <taxon>Ditrichaceae</taxon>
        <taxon>Ceratodon</taxon>
    </lineage>
</organism>
<evidence type="ECO:0000259" key="1">
    <source>
        <dbReference type="Pfam" id="PF01494"/>
    </source>
</evidence>
<dbReference type="SUPFAM" id="SSF51905">
    <property type="entry name" value="FAD/NAD(P)-binding domain"/>
    <property type="match status" value="1"/>
</dbReference>
<evidence type="ECO:0000313" key="3">
    <source>
        <dbReference type="Proteomes" id="UP000822688"/>
    </source>
</evidence>
<dbReference type="GO" id="GO:0071949">
    <property type="term" value="F:FAD binding"/>
    <property type="evidence" value="ECO:0007669"/>
    <property type="project" value="InterPro"/>
</dbReference>